<feature type="transmembrane region" description="Helical" evidence="8">
    <location>
        <begin position="185"/>
        <end position="206"/>
    </location>
</feature>
<comment type="caution">
    <text evidence="9">The sequence shown here is derived from an EMBL/GenBank/DDBJ whole genome shotgun (WGS) entry which is preliminary data.</text>
</comment>
<gene>
    <name evidence="9" type="ORF">BMF94_4394</name>
</gene>
<dbReference type="InterPro" id="IPR046513">
    <property type="entry name" value="DUF6691"/>
</dbReference>
<keyword evidence="10" id="KW-1185">Reference proteome</keyword>
<protein>
    <recommendedName>
        <fullName evidence="11">Sulphur transport domain-containing protein</fullName>
    </recommendedName>
</protein>
<dbReference type="PANTHER" id="PTHR30574">
    <property type="entry name" value="INNER MEMBRANE PROTEIN YEDE"/>
    <property type="match status" value="1"/>
</dbReference>
<evidence type="ECO:0000256" key="1">
    <source>
        <dbReference type="ARBA" id="ARBA00004429"/>
    </source>
</evidence>
<evidence type="ECO:0000256" key="8">
    <source>
        <dbReference type="SAM" id="Phobius"/>
    </source>
</evidence>
<dbReference type="GO" id="GO:0005886">
    <property type="term" value="C:plasma membrane"/>
    <property type="evidence" value="ECO:0007669"/>
    <property type="project" value="UniProtKB-SubCell"/>
</dbReference>
<name>A0A2S5B724_9BASI</name>
<evidence type="ECO:0000256" key="3">
    <source>
        <dbReference type="ARBA" id="ARBA00022475"/>
    </source>
</evidence>
<keyword evidence="4" id="KW-0997">Cell inner membrane</keyword>
<dbReference type="InterPro" id="IPR007272">
    <property type="entry name" value="Sulf_transp_TsuA/YedE"/>
</dbReference>
<comment type="subcellular location">
    <subcellularLocation>
        <location evidence="1">Cell inner membrane</location>
        <topology evidence="1">Multi-pass membrane protein</topology>
    </subcellularLocation>
</comment>
<keyword evidence="6 8" id="KW-1133">Transmembrane helix</keyword>
<dbReference type="AlphaFoldDB" id="A0A2S5B724"/>
<feature type="transmembrane region" description="Helical" evidence="8">
    <location>
        <begin position="218"/>
        <end position="236"/>
    </location>
</feature>
<dbReference type="Proteomes" id="UP000237144">
    <property type="component" value="Unassembled WGS sequence"/>
</dbReference>
<evidence type="ECO:0000313" key="9">
    <source>
        <dbReference type="EMBL" id="POY72567.1"/>
    </source>
</evidence>
<evidence type="ECO:0008006" key="11">
    <source>
        <dbReference type="Google" id="ProtNLM"/>
    </source>
</evidence>
<evidence type="ECO:0000256" key="5">
    <source>
        <dbReference type="ARBA" id="ARBA00022692"/>
    </source>
</evidence>
<feature type="transmembrane region" description="Helical" evidence="8">
    <location>
        <begin position="256"/>
        <end position="276"/>
    </location>
</feature>
<dbReference type="Pfam" id="PF20398">
    <property type="entry name" value="DUF6691"/>
    <property type="match status" value="1"/>
</dbReference>
<evidence type="ECO:0000256" key="2">
    <source>
        <dbReference type="ARBA" id="ARBA00022448"/>
    </source>
</evidence>
<keyword evidence="5 8" id="KW-0812">Transmembrane</keyword>
<dbReference type="PANTHER" id="PTHR30574:SF1">
    <property type="entry name" value="SULPHUR TRANSPORT DOMAIN-CONTAINING PROTEIN"/>
    <property type="match status" value="1"/>
</dbReference>
<keyword evidence="7 8" id="KW-0472">Membrane</keyword>
<reference evidence="9 10" key="1">
    <citation type="journal article" date="2018" name="Front. Microbiol.">
        <title>Prospects for Fungal Bioremediation of Acidic Radioactive Waste Sites: Characterization and Genome Sequence of Rhodotorula taiwanensis MD1149.</title>
        <authorList>
            <person name="Tkavc R."/>
            <person name="Matrosova V.Y."/>
            <person name="Grichenko O.E."/>
            <person name="Gostincar C."/>
            <person name="Volpe R.P."/>
            <person name="Klimenkova P."/>
            <person name="Gaidamakova E.K."/>
            <person name="Zhou C.E."/>
            <person name="Stewart B.J."/>
            <person name="Lyman M.G."/>
            <person name="Malfatti S.A."/>
            <person name="Rubinfeld B."/>
            <person name="Courtot M."/>
            <person name="Singh J."/>
            <person name="Dalgard C.L."/>
            <person name="Hamilton T."/>
            <person name="Frey K.G."/>
            <person name="Gunde-Cimerman N."/>
            <person name="Dugan L."/>
            <person name="Daly M.J."/>
        </authorList>
    </citation>
    <scope>NUCLEOTIDE SEQUENCE [LARGE SCALE GENOMIC DNA]</scope>
    <source>
        <strain evidence="9 10">MD1149</strain>
    </source>
</reference>
<evidence type="ECO:0000256" key="6">
    <source>
        <dbReference type="ARBA" id="ARBA00022989"/>
    </source>
</evidence>
<feature type="transmembrane region" description="Helical" evidence="8">
    <location>
        <begin position="336"/>
        <end position="355"/>
    </location>
</feature>
<dbReference type="OrthoDB" id="10254418at2759"/>
<evidence type="ECO:0000313" key="10">
    <source>
        <dbReference type="Proteomes" id="UP000237144"/>
    </source>
</evidence>
<feature type="transmembrane region" description="Helical" evidence="8">
    <location>
        <begin position="138"/>
        <end position="156"/>
    </location>
</feature>
<feature type="transmembrane region" description="Helical" evidence="8">
    <location>
        <begin position="305"/>
        <end position="330"/>
    </location>
</feature>
<keyword evidence="3" id="KW-1003">Cell membrane</keyword>
<sequence>MFTPIPSFVGGLLLSYSTSTLLLSQGRVFGCSGVTHSTIAGCVVPESEQNSVRTQGWKWATTTGLLAGGAILRVVRPNLEAWVGASIFDDTSVWTIANLGLNKVLLAGFLVGAGTKLANGCTSGHMLVGLARKSKRSLAAVITFFSAALLTATQLAPLPASILASNAAAAVKPFVADLYDAPPPLIAFLIIAAPVLSSLPSVAYSLPVSPRLRSAAQSFFLGMTFSLGLALAGMTRPSKVLGFFYLPYLAPVGAPAWDPSLMMVALGGLVPNFIAWNNVATGWKRPLKEDKWECPSPTAPVDRKLLIGSAMFGVGWGMMGICPGPLLAVLGAGPGIATSALLAFAGTFALGGLVARPF</sequence>
<proteinExistence type="predicted"/>
<dbReference type="EMBL" id="PJQD01000048">
    <property type="protein sequence ID" value="POY72567.1"/>
    <property type="molecule type" value="Genomic_DNA"/>
</dbReference>
<accession>A0A2S5B724</accession>
<evidence type="ECO:0000256" key="7">
    <source>
        <dbReference type="ARBA" id="ARBA00023136"/>
    </source>
</evidence>
<organism evidence="9 10">
    <name type="scientific">Rhodotorula taiwanensis</name>
    <dbReference type="NCBI Taxonomy" id="741276"/>
    <lineage>
        <taxon>Eukaryota</taxon>
        <taxon>Fungi</taxon>
        <taxon>Dikarya</taxon>
        <taxon>Basidiomycota</taxon>
        <taxon>Pucciniomycotina</taxon>
        <taxon>Microbotryomycetes</taxon>
        <taxon>Sporidiobolales</taxon>
        <taxon>Sporidiobolaceae</taxon>
        <taxon>Rhodotorula</taxon>
    </lineage>
</organism>
<evidence type="ECO:0000256" key="4">
    <source>
        <dbReference type="ARBA" id="ARBA00022519"/>
    </source>
</evidence>
<keyword evidence="2" id="KW-0813">Transport</keyword>